<dbReference type="SUPFAM" id="SSF56349">
    <property type="entry name" value="DNA breaking-rejoining enzymes"/>
    <property type="match status" value="1"/>
</dbReference>
<proteinExistence type="inferred from homology"/>
<dbReference type="PROSITE" id="PS51898">
    <property type="entry name" value="TYR_RECOMBINASE"/>
    <property type="match status" value="1"/>
</dbReference>
<evidence type="ECO:0000256" key="2">
    <source>
        <dbReference type="ARBA" id="ARBA00023125"/>
    </source>
</evidence>
<dbReference type="EMBL" id="JAUJEB010000005">
    <property type="protein sequence ID" value="MDN5215041.1"/>
    <property type="molecule type" value="Genomic_DNA"/>
</dbReference>
<dbReference type="InterPro" id="IPR010998">
    <property type="entry name" value="Integrase_recombinase_N"/>
</dbReference>
<dbReference type="RefSeq" id="WP_346760379.1">
    <property type="nucleotide sequence ID" value="NZ_JAUJEB010000005.1"/>
</dbReference>
<dbReference type="PANTHER" id="PTHR30349">
    <property type="entry name" value="PHAGE INTEGRASE-RELATED"/>
    <property type="match status" value="1"/>
</dbReference>
<evidence type="ECO:0000313" key="5">
    <source>
        <dbReference type="EMBL" id="MDN5215041.1"/>
    </source>
</evidence>
<sequence>MASIKVILWKYRRKPDGSCSLAIRITKDRKPQYIHTGKYIFEKDWDFKKNVVKKSHSNSKRLNAFLRNEAKKAEAVADKALMAEEELSSKQIKKKAKRQSDNVSFFQLASERIQNKNMEGTFSVAKAELSILFNLQEFLNLTPSLPKQKVKEGIIKRRKERVSKARKGEWTLEMHLKAFSKDKSLNFTDIDLAFISKFKSFCASYLDQKTRTITNQLIFIRTIYNYAINENIVDGKKYPFGGENEKIRIKSGNKIGLTKEEIQKIEALDLEESSSIWHTRNVWLFAYYFAGVRISDVVEMKWSDFVDGRLYYQMNKNEKPVSLKIPKQAQDILDFYEKDKISKEDYVFPFLKKANQKSKKDLFTKMRNATKLLNKYLKQIAKDCEIEKNLSNHIARHSFGNIAGDKIHPLMLQKLYRHTDLKTTINYQANFIHKEADEALESVLNS</sequence>
<dbReference type="Gene3D" id="1.10.150.130">
    <property type="match status" value="1"/>
</dbReference>
<dbReference type="Pfam" id="PF00589">
    <property type="entry name" value="Phage_integrase"/>
    <property type="match status" value="1"/>
</dbReference>
<reference evidence="5" key="1">
    <citation type="submission" date="2023-06" db="EMBL/GenBank/DDBJ databases">
        <title>Genomic of Agaribacillus aureum.</title>
        <authorList>
            <person name="Wang G."/>
        </authorList>
    </citation>
    <scope>NUCLEOTIDE SEQUENCE</scope>
    <source>
        <strain evidence="5">BMA12</strain>
    </source>
</reference>
<dbReference type="InterPro" id="IPR050090">
    <property type="entry name" value="Tyrosine_recombinase_XerCD"/>
</dbReference>
<comment type="similarity">
    <text evidence="1">Belongs to the 'phage' integrase family.</text>
</comment>
<name>A0ABT8LCV2_9BACT</name>
<dbReference type="InterPro" id="IPR011010">
    <property type="entry name" value="DNA_brk_join_enz"/>
</dbReference>
<keyword evidence="6" id="KW-1185">Reference proteome</keyword>
<dbReference type="Gene3D" id="1.10.443.10">
    <property type="entry name" value="Intergrase catalytic core"/>
    <property type="match status" value="1"/>
</dbReference>
<dbReference type="PANTHER" id="PTHR30349:SF64">
    <property type="entry name" value="PROPHAGE INTEGRASE INTD-RELATED"/>
    <property type="match status" value="1"/>
</dbReference>
<dbReference type="InterPro" id="IPR035386">
    <property type="entry name" value="Arm-DNA-bind_5"/>
</dbReference>
<gene>
    <name evidence="5" type="ORF">QQ020_23370</name>
</gene>
<evidence type="ECO:0000256" key="3">
    <source>
        <dbReference type="ARBA" id="ARBA00023172"/>
    </source>
</evidence>
<keyword evidence="2" id="KW-0238">DNA-binding</keyword>
<accession>A0ABT8LCV2</accession>
<evidence type="ECO:0000256" key="1">
    <source>
        <dbReference type="ARBA" id="ARBA00008857"/>
    </source>
</evidence>
<dbReference type="Proteomes" id="UP001172083">
    <property type="component" value="Unassembled WGS sequence"/>
</dbReference>
<dbReference type="InterPro" id="IPR002104">
    <property type="entry name" value="Integrase_catalytic"/>
</dbReference>
<feature type="domain" description="Tyr recombinase" evidence="4">
    <location>
        <begin position="252"/>
        <end position="445"/>
    </location>
</feature>
<dbReference type="InterPro" id="IPR013762">
    <property type="entry name" value="Integrase-like_cat_sf"/>
</dbReference>
<organism evidence="5 6">
    <name type="scientific">Agaribacillus aureus</name>
    <dbReference type="NCBI Taxonomy" id="3051825"/>
    <lineage>
        <taxon>Bacteria</taxon>
        <taxon>Pseudomonadati</taxon>
        <taxon>Bacteroidota</taxon>
        <taxon>Cytophagia</taxon>
        <taxon>Cytophagales</taxon>
        <taxon>Splendidivirgaceae</taxon>
        <taxon>Agaribacillus</taxon>
    </lineage>
</organism>
<keyword evidence="3" id="KW-0233">DNA recombination</keyword>
<dbReference type="Pfam" id="PF13102">
    <property type="entry name" value="Phage_int_SAM_5"/>
    <property type="match status" value="1"/>
</dbReference>
<comment type="caution">
    <text evidence="5">The sequence shown here is derived from an EMBL/GenBank/DDBJ whole genome shotgun (WGS) entry which is preliminary data.</text>
</comment>
<dbReference type="InterPro" id="IPR025269">
    <property type="entry name" value="SAM-like_dom"/>
</dbReference>
<evidence type="ECO:0000259" key="4">
    <source>
        <dbReference type="PROSITE" id="PS51898"/>
    </source>
</evidence>
<dbReference type="CDD" id="cd01185">
    <property type="entry name" value="INTN1_C_like"/>
    <property type="match status" value="1"/>
</dbReference>
<protein>
    <submittedName>
        <fullName evidence="5">Site-specific integrase</fullName>
    </submittedName>
</protein>
<dbReference type="Pfam" id="PF17293">
    <property type="entry name" value="Arm-DNA-bind_5"/>
    <property type="match status" value="1"/>
</dbReference>
<evidence type="ECO:0000313" key="6">
    <source>
        <dbReference type="Proteomes" id="UP001172083"/>
    </source>
</evidence>